<dbReference type="AlphaFoldDB" id="A0A0Q3X0L2"/>
<dbReference type="InterPro" id="IPR023351">
    <property type="entry name" value="YppE-like_sf"/>
</dbReference>
<dbReference type="SUPFAM" id="SSF140415">
    <property type="entry name" value="YppE-like"/>
    <property type="match status" value="1"/>
</dbReference>
<name>A0A0Q3X0L2_9BACI</name>
<dbReference type="STRING" id="157838.AN964_09645"/>
<evidence type="ECO:0000313" key="2">
    <source>
        <dbReference type="Proteomes" id="UP000051888"/>
    </source>
</evidence>
<sequence length="120" mass="14097">MELNQAALKAYQKARETNEAGDFFKEVKPFADRVKMVCDEWLPQVVKWVERTRPKHIHPIQLKNVSENIQMVSVRAFYPETSLKKFKGHIQSVDYVLNRLLEELEITEDSNTTDITFDQN</sequence>
<dbReference type="InterPro" id="IPR014913">
    <property type="entry name" value="YppE-like"/>
</dbReference>
<organism evidence="1 2">
    <name type="scientific">Heyndrickxia shackletonii</name>
    <dbReference type="NCBI Taxonomy" id="157838"/>
    <lineage>
        <taxon>Bacteria</taxon>
        <taxon>Bacillati</taxon>
        <taxon>Bacillota</taxon>
        <taxon>Bacilli</taxon>
        <taxon>Bacillales</taxon>
        <taxon>Bacillaceae</taxon>
        <taxon>Heyndrickxia</taxon>
    </lineage>
</organism>
<proteinExistence type="predicted"/>
<comment type="caution">
    <text evidence="1">The sequence shown here is derived from an EMBL/GenBank/DDBJ whole genome shotgun (WGS) entry which is preliminary data.</text>
</comment>
<dbReference type="Pfam" id="PF08807">
    <property type="entry name" value="DUF1798"/>
    <property type="match status" value="1"/>
</dbReference>
<gene>
    <name evidence="1" type="ORF">AN964_09645</name>
</gene>
<dbReference type="Proteomes" id="UP000051888">
    <property type="component" value="Unassembled WGS sequence"/>
</dbReference>
<keyword evidence="2" id="KW-1185">Reference proteome</keyword>
<dbReference type="Gene3D" id="1.20.120.440">
    <property type="entry name" value="YppE-like"/>
    <property type="match status" value="1"/>
</dbReference>
<accession>A0A0Q3X0L2</accession>
<evidence type="ECO:0008006" key="3">
    <source>
        <dbReference type="Google" id="ProtNLM"/>
    </source>
</evidence>
<evidence type="ECO:0000313" key="1">
    <source>
        <dbReference type="EMBL" id="KQL55442.1"/>
    </source>
</evidence>
<dbReference type="EMBL" id="LJJC01000004">
    <property type="protein sequence ID" value="KQL55442.1"/>
    <property type="molecule type" value="Genomic_DNA"/>
</dbReference>
<reference evidence="1 2" key="1">
    <citation type="submission" date="2015-09" db="EMBL/GenBank/DDBJ databases">
        <title>Genome sequencing project for genomic taxonomy and phylogenomics of Bacillus-like bacteria.</title>
        <authorList>
            <person name="Liu B."/>
            <person name="Wang J."/>
            <person name="Zhu Y."/>
            <person name="Liu G."/>
            <person name="Chen Q."/>
            <person name="Chen Z."/>
            <person name="Lan J."/>
            <person name="Che J."/>
            <person name="Ge C."/>
            <person name="Shi H."/>
            <person name="Pan Z."/>
            <person name="Liu X."/>
        </authorList>
    </citation>
    <scope>NUCLEOTIDE SEQUENCE [LARGE SCALE GENOMIC DNA]</scope>
    <source>
        <strain evidence="1 2">LMG 18435</strain>
    </source>
</reference>
<protein>
    <recommendedName>
        <fullName evidence="3">DUF1798 family protein</fullName>
    </recommendedName>
</protein>
<dbReference type="PATRIC" id="fig|157838.3.peg.2117"/>